<organism evidence="8 9">
    <name type="scientific">Rubus argutus</name>
    <name type="common">Southern blackberry</name>
    <dbReference type="NCBI Taxonomy" id="59490"/>
    <lineage>
        <taxon>Eukaryota</taxon>
        <taxon>Viridiplantae</taxon>
        <taxon>Streptophyta</taxon>
        <taxon>Embryophyta</taxon>
        <taxon>Tracheophyta</taxon>
        <taxon>Spermatophyta</taxon>
        <taxon>Magnoliopsida</taxon>
        <taxon>eudicotyledons</taxon>
        <taxon>Gunneridae</taxon>
        <taxon>Pentapetalae</taxon>
        <taxon>rosids</taxon>
        <taxon>fabids</taxon>
        <taxon>Rosales</taxon>
        <taxon>Rosaceae</taxon>
        <taxon>Rosoideae</taxon>
        <taxon>Rosoideae incertae sedis</taxon>
        <taxon>Rubus</taxon>
    </lineage>
</organism>
<dbReference type="GO" id="GO:0003677">
    <property type="term" value="F:DNA binding"/>
    <property type="evidence" value="ECO:0007669"/>
    <property type="project" value="UniProtKB-KW"/>
</dbReference>
<dbReference type="Proteomes" id="UP001457282">
    <property type="component" value="Unassembled WGS sequence"/>
</dbReference>
<feature type="compositionally biased region" description="Polar residues" evidence="6">
    <location>
        <begin position="174"/>
        <end position="200"/>
    </location>
</feature>
<evidence type="ECO:0000256" key="4">
    <source>
        <dbReference type="ARBA" id="ARBA00023163"/>
    </source>
</evidence>
<proteinExistence type="predicted"/>
<feature type="region of interest" description="Disordered" evidence="6">
    <location>
        <begin position="158"/>
        <end position="228"/>
    </location>
</feature>
<evidence type="ECO:0000256" key="2">
    <source>
        <dbReference type="ARBA" id="ARBA00023015"/>
    </source>
</evidence>
<comment type="caution">
    <text evidence="8">The sequence shown here is derived from an EMBL/GenBank/DDBJ whole genome shotgun (WGS) entry which is preliminary data.</text>
</comment>
<dbReference type="PROSITE" id="PS51005">
    <property type="entry name" value="NAC"/>
    <property type="match status" value="1"/>
</dbReference>
<dbReference type="GO" id="GO:0006355">
    <property type="term" value="P:regulation of DNA-templated transcription"/>
    <property type="evidence" value="ECO:0007669"/>
    <property type="project" value="InterPro"/>
</dbReference>
<evidence type="ECO:0000256" key="6">
    <source>
        <dbReference type="SAM" id="MobiDB-lite"/>
    </source>
</evidence>
<dbReference type="InterPro" id="IPR003441">
    <property type="entry name" value="NAC-dom"/>
</dbReference>
<evidence type="ECO:0000259" key="7">
    <source>
        <dbReference type="PROSITE" id="PS51005"/>
    </source>
</evidence>
<keyword evidence="2" id="KW-0805">Transcription regulation</keyword>
<dbReference type="FunFam" id="2.170.150.80:FF:000002">
    <property type="entry name" value="Nac domain-containing protein 86"/>
    <property type="match status" value="1"/>
</dbReference>
<dbReference type="GO" id="GO:0005634">
    <property type="term" value="C:nucleus"/>
    <property type="evidence" value="ECO:0007669"/>
    <property type="project" value="UniProtKB-SubCell"/>
</dbReference>
<dbReference type="EMBL" id="JBEDUW010000005">
    <property type="protein sequence ID" value="KAK9927911.1"/>
    <property type="molecule type" value="Genomic_DNA"/>
</dbReference>
<keyword evidence="5" id="KW-0539">Nucleus</keyword>
<comment type="subcellular location">
    <subcellularLocation>
        <location evidence="1">Nucleus</location>
    </subcellularLocation>
</comment>
<dbReference type="Pfam" id="PF02365">
    <property type="entry name" value="NAM"/>
    <property type="match status" value="1"/>
</dbReference>
<keyword evidence="9" id="KW-1185">Reference proteome</keyword>
<evidence type="ECO:0000256" key="3">
    <source>
        <dbReference type="ARBA" id="ARBA00023125"/>
    </source>
</evidence>
<evidence type="ECO:0000256" key="1">
    <source>
        <dbReference type="ARBA" id="ARBA00004123"/>
    </source>
</evidence>
<protein>
    <recommendedName>
        <fullName evidence="7">NAC domain-containing protein</fullName>
    </recommendedName>
</protein>
<dbReference type="PANTHER" id="PTHR31744:SF208">
    <property type="entry name" value="(WILD MALAYSIAN BANANA) HYPOTHETICAL PROTEIN"/>
    <property type="match status" value="1"/>
</dbReference>
<dbReference type="PANTHER" id="PTHR31744">
    <property type="entry name" value="PROTEIN CUP-SHAPED COTYLEDON 2-RELATED"/>
    <property type="match status" value="1"/>
</dbReference>
<dbReference type="AlphaFoldDB" id="A0AAW1WW18"/>
<keyword evidence="3" id="KW-0238">DNA-binding</keyword>
<name>A0AAW1WW18_RUBAR</name>
<gene>
    <name evidence="8" type="ORF">M0R45_025073</name>
</gene>
<sequence length="360" mass="40426">MGGASLPPGFRFHPTDEELVGYYLSRKVEGLQFELEVIPVIDLYKFDPWELPEKSFLPRRDMEWFFFCPRDRKYPNGSRTNRATKAGYWKATGKDRKVVCQSSVTGYRKTLVFYRGRAPLGDRTDWIMHEYRLNDDLAQGSPGQQGVFALCRVVKKNDKANDSNGEPKAPKRVGTSSSNGDLTSNEPLSISAGMSSQVNYESRHSSHATSPYEATPTAEFEPASRDANPTDFWVSPDLILDSSKDYPQLQGAMPNYFPQYEVSSTMTPWQSYEQTEISPSSSYTNFRDFQMADDLSQMASMSPFSGHTDYMGYCGNEGMQFEGSETFDGQAPICRQVSADGSLGELGGLWLQEDNMVIVI</sequence>
<evidence type="ECO:0000313" key="8">
    <source>
        <dbReference type="EMBL" id="KAK9927911.1"/>
    </source>
</evidence>
<evidence type="ECO:0000256" key="5">
    <source>
        <dbReference type="ARBA" id="ARBA00023242"/>
    </source>
</evidence>
<accession>A0AAW1WW18</accession>
<evidence type="ECO:0000313" key="9">
    <source>
        <dbReference type="Proteomes" id="UP001457282"/>
    </source>
</evidence>
<keyword evidence="4" id="KW-0804">Transcription</keyword>
<reference evidence="8 9" key="1">
    <citation type="journal article" date="2023" name="G3 (Bethesda)">
        <title>A chromosome-length genome assembly and annotation of blackberry (Rubus argutus, cv. 'Hillquist').</title>
        <authorList>
            <person name="Bruna T."/>
            <person name="Aryal R."/>
            <person name="Dudchenko O."/>
            <person name="Sargent D.J."/>
            <person name="Mead D."/>
            <person name="Buti M."/>
            <person name="Cavallini A."/>
            <person name="Hytonen T."/>
            <person name="Andres J."/>
            <person name="Pham M."/>
            <person name="Weisz D."/>
            <person name="Mascagni F."/>
            <person name="Usai G."/>
            <person name="Natali L."/>
            <person name="Bassil N."/>
            <person name="Fernandez G.E."/>
            <person name="Lomsadze A."/>
            <person name="Armour M."/>
            <person name="Olukolu B."/>
            <person name="Poorten T."/>
            <person name="Britton C."/>
            <person name="Davik J."/>
            <person name="Ashrafi H."/>
            <person name="Aiden E.L."/>
            <person name="Borodovsky M."/>
            <person name="Worthington M."/>
        </authorList>
    </citation>
    <scope>NUCLEOTIDE SEQUENCE [LARGE SCALE GENOMIC DNA]</scope>
    <source>
        <strain evidence="8">PI 553951</strain>
    </source>
</reference>
<dbReference type="SUPFAM" id="SSF101941">
    <property type="entry name" value="NAC domain"/>
    <property type="match status" value="1"/>
</dbReference>
<feature type="domain" description="NAC" evidence="7">
    <location>
        <begin position="6"/>
        <end position="156"/>
    </location>
</feature>
<dbReference type="Gene3D" id="2.170.150.80">
    <property type="entry name" value="NAC domain"/>
    <property type="match status" value="1"/>
</dbReference>
<dbReference type="InterPro" id="IPR036093">
    <property type="entry name" value="NAC_dom_sf"/>
</dbReference>